<dbReference type="PANTHER" id="PTHR22812">
    <property type="entry name" value="CHROMOBOX PROTEIN"/>
    <property type="match status" value="1"/>
</dbReference>
<dbReference type="Pfam" id="PF00385">
    <property type="entry name" value="Chromo"/>
    <property type="match status" value="1"/>
</dbReference>
<evidence type="ECO:0000313" key="4">
    <source>
        <dbReference type="EMBL" id="CAD8079075.1"/>
    </source>
</evidence>
<dbReference type="CDD" id="cd00024">
    <property type="entry name" value="CD_CSD"/>
    <property type="match status" value="1"/>
</dbReference>
<dbReference type="AlphaFoldDB" id="A0A8S1MQN1"/>
<dbReference type="InterPro" id="IPR051219">
    <property type="entry name" value="Heterochromatin_chromo-domain"/>
</dbReference>
<accession>A0A8S1MQN1</accession>
<dbReference type="PROSITE" id="PS50013">
    <property type="entry name" value="CHROMO_2"/>
    <property type="match status" value="1"/>
</dbReference>
<evidence type="ECO:0000256" key="2">
    <source>
        <dbReference type="ARBA" id="ARBA00023242"/>
    </source>
</evidence>
<keyword evidence="2" id="KW-0539">Nucleus</keyword>
<dbReference type="InterPro" id="IPR000953">
    <property type="entry name" value="Chromo/chromo_shadow_dom"/>
</dbReference>
<evidence type="ECO:0000256" key="1">
    <source>
        <dbReference type="ARBA" id="ARBA00004123"/>
    </source>
</evidence>
<dbReference type="EMBL" id="CAJJDN010000038">
    <property type="protein sequence ID" value="CAD8079075.1"/>
    <property type="molecule type" value="Genomic_DNA"/>
</dbReference>
<dbReference type="GO" id="GO:0005634">
    <property type="term" value="C:nucleus"/>
    <property type="evidence" value="ECO:0007669"/>
    <property type="project" value="UniProtKB-SubCell"/>
</dbReference>
<dbReference type="Proteomes" id="UP000692954">
    <property type="component" value="Unassembled WGS sequence"/>
</dbReference>
<reference evidence="4" key="1">
    <citation type="submission" date="2021-01" db="EMBL/GenBank/DDBJ databases">
        <authorList>
            <consortium name="Genoscope - CEA"/>
            <person name="William W."/>
        </authorList>
    </citation>
    <scope>NUCLEOTIDE SEQUENCE</scope>
</reference>
<dbReference type="InterPro" id="IPR023780">
    <property type="entry name" value="Chromo_domain"/>
</dbReference>
<feature type="domain" description="Chromo" evidence="3">
    <location>
        <begin position="5"/>
        <end position="55"/>
    </location>
</feature>
<protein>
    <recommendedName>
        <fullName evidence="3">Chromo domain-containing protein</fullName>
    </recommendedName>
</protein>
<name>A0A8S1MQN1_9CILI</name>
<evidence type="ECO:0000259" key="3">
    <source>
        <dbReference type="PROSITE" id="PS50013"/>
    </source>
</evidence>
<gene>
    <name evidence="4" type="ORF">PSON_ATCC_30995.1.T0380269</name>
</gene>
<dbReference type="SMART" id="SM00298">
    <property type="entry name" value="CHROMO"/>
    <property type="match status" value="1"/>
</dbReference>
<comment type="caution">
    <text evidence="4">The sequence shown here is derived from an EMBL/GenBank/DDBJ whole genome shotgun (WGS) entry which is preliminary data.</text>
</comment>
<keyword evidence="5" id="KW-1185">Reference proteome</keyword>
<evidence type="ECO:0000313" key="5">
    <source>
        <dbReference type="Proteomes" id="UP000692954"/>
    </source>
</evidence>
<sequence length="191" mass="23191">MEELFVVEDILAMRQNLSKIEYLVKWLGYSIEENTWELKENLIYNCNDLINQYHQNLFFLEFKAPIMNYKEIKGNMRIDKPFQIVREFETHFLIAYYPRKNKFVGSSLIQKSLTPIHLIQDFYSKQEEDTIQNEYTNQQIGCILEFYQKQSYVVLLESKERIFVDNQIIIDRQPELLLDYFENMNWITIVE</sequence>
<proteinExistence type="predicted"/>
<organism evidence="4 5">
    <name type="scientific">Paramecium sonneborni</name>
    <dbReference type="NCBI Taxonomy" id="65129"/>
    <lineage>
        <taxon>Eukaryota</taxon>
        <taxon>Sar</taxon>
        <taxon>Alveolata</taxon>
        <taxon>Ciliophora</taxon>
        <taxon>Intramacronucleata</taxon>
        <taxon>Oligohymenophorea</taxon>
        <taxon>Peniculida</taxon>
        <taxon>Parameciidae</taxon>
        <taxon>Paramecium</taxon>
    </lineage>
</organism>
<comment type="subcellular location">
    <subcellularLocation>
        <location evidence="1">Nucleus</location>
    </subcellularLocation>
</comment>
<dbReference type="OrthoDB" id="1918685at2759"/>